<keyword evidence="11" id="KW-1185">Reference proteome</keyword>
<evidence type="ECO:0000256" key="1">
    <source>
        <dbReference type="ARBA" id="ARBA00004127"/>
    </source>
</evidence>
<evidence type="ECO:0000256" key="2">
    <source>
        <dbReference type="ARBA" id="ARBA00013242"/>
    </source>
</evidence>
<keyword evidence="6" id="KW-1278">Translocase</keyword>
<reference evidence="10" key="1">
    <citation type="submission" date="2023-05" db="EMBL/GenBank/DDBJ databases">
        <title>Nepenthes gracilis genome sequencing.</title>
        <authorList>
            <person name="Fukushima K."/>
        </authorList>
    </citation>
    <scope>NUCLEOTIDE SEQUENCE</scope>
    <source>
        <strain evidence="10">SING2019-196</strain>
    </source>
</reference>
<evidence type="ECO:0000256" key="6">
    <source>
        <dbReference type="ARBA" id="ARBA00022967"/>
    </source>
</evidence>
<keyword evidence="4" id="KW-0812">Transmembrane</keyword>
<evidence type="ECO:0000256" key="4">
    <source>
        <dbReference type="ARBA" id="ARBA00022692"/>
    </source>
</evidence>
<dbReference type="Gene3D" id="3.30.1220.10">
    <property type="entry name" value="CobW-like, C-terminal domain"/>
    <property type="match status" value="1"/>
</dbReference>
<dbReference type="InterPro" id="IPR004131">
    <property type="entry name" value="PPase-energised_H-pump"/>
</dbReference>
<dbReference type="EC" id="7.1.3.1" evidence="2"/>
<organism evidence="10 11">
    <name type="scientific">Nepenthes gracilis</name>
    <name type="common">Slender pitcher plant</name>
    <dbReference type="NCBI Taxonomy" id="150966"/>
    <lineage>
        <taxon>Eukaryota</taxon>
        <taxon>Viridiplantae</taxon>
        <taxon>Streptophyta</taxon>
        <taxon>Embryophyta</taxon>
        <taxon>Tracheophyta</taxon>
        <taxon>Spermatophyta</taxon>
        <taxon>Magnoliopsida</taxon>
        <taxon>eudicotyledons</taxon>
        <taxon>Gunneridae</taxon>
        <taxon>Pentapetalae</taxon>
        <taxon>Caryophyllales</taxon>
        <taxon>Nepenthaceae</taxon>
        <taxon>Nepenthes</taxon>
    </lineage>
</organism>
<dbReference type="Proteomes" id="UP001279734">
    <property type="component" value="Unassembled WGS sequence"/>
</dbReference>
<dbReference type="GO" id="GO:0004427">
    <property type="term" value="F:inorganic diphosphate phosphatase activity"/>
    <property type="evidence" value="ECO:0007669"/>
    <property type="project" value="InterPro"/>
</dbReference>
<evidence type="ECO:0000256" key="7">
    <source>
        <dbReference type="ARBA" id="ARBA00022989"/>
    </source>
</evidence>
<sequence>MRLGTLLLDKSEDIYRMKGLLSVQGMKERFIFQGGIYPKATAVGADDVDHFIRNVLKDDLRNRVFIVDKVGDNARGIASNCGSYATPSSAALIVASIPSIGVSYDLTTLMYTPLANFVDTLVRLLTTLFATDFCTINAVQEIKLARVVVGL</sequence>
<keyword evidence="3" id="KW-0813">Transport</keyword>
<evidence type="ECO:0000256" key="5">
    <source>
        <dbReference type="ARBA" id="ARBA00022842"/>
    </source>
</evidence>
<protein>
    <recommendedName>
        <fullName evidence="2">H(+)-exporting diphosphatase</fullName>
        <ecNumber evidence="2">7.1.3.1</ecNumber>
    </recommendedName>
</protein>
<comment type="subcellular location">
    <subcellularLocation>
        <location evidence="1">Endomembrane system</location>
        <topology evidence="1">Multi-pass membrane protein</topology>
    </subcellularLocation>
</comment>
<dbReference type="GO" id="GO:0012505">
    <property type="term" value="C:endomembrane system"/>
    <property type="evidence" value="ECO:0007669"/>
    <property type="project" value="UniProtKB-SubCell"/>
</dbReference>
<dbReference type="Pfam" id="PF03030">
    <property type="entry name" value="H_PPase"/>
    <property type="match status" value="1"/>
</dbReference>
<keyword evidence="7" id="KW-1133">Transmembrane helix</keyword>
<dbReference type="InterPro" id="IPR036627">
    <property type="entry name" value="CobW-likC_sf"/>
</dbReference>
<evidence type="ECO:0000313" key="10">
    <source>
        <dbReference type="EMBL" id="GMH16578.1"/>
    </source>
</evidence>
<evidence type="ECO:0000313" key="11">
    <source>
        <dbReference type="Proteomes" id="UP001279734"/>
    </source>
</evidence>
<dbReference type="AlphaFoldDB" id="A0AAD3SRB7"/>
<keyword evidence="5" id="KW-0460">Magnesium</keyword>
<name>A0AAD3SRB7_NEPGR</name>
<dbReference type="GO" id="GO:0009678">
    <property type="term" value="F:diphosphate hydrolysis-driven proton transmembrane transporter activity"/>
    <property type="evidence" value="ECO:0007669"/>
    <property type="project" value="UniProtKB-EC"/>
</dbReference>
<dbReference type="EMBL" id="BSYO01000016">
    <property type="protein sequence ID" value="GMH16578.1"/>
    <property type="molecule type" value="Genomic_DNA"/>
</dbReference>
<comment type="caution">
    <text evidence="10">The sequence shown here is derived from an EMBL/GenBank/DDBJ whole genome shotgun (WGS) entry which is preliminary data.</text>
</comment>
<evidence type="ECO:0000256" key="8">
    <source>
        <dbReference type="ARBA" id="ARBA00023065"/>
    </source>
</evidence>
<dbReference type="PANTHER" id="PTHR31998">
    <property type="entry name" value="K(+)-INSENSITIVE PYROPHOSPHATE-ENERGIZED PROTON PUMP"/>
    <property type="match status" value="1"/>
</dbReference>
<accession>A0AAD3SRB7</accession>
<proteinExistence type="predicted"/>
<keyword evidence="8" id="KW-0406">Ion transport</keyword>
<keyword evidence="9" id="KW-0472">Membrane</keyword>
<gene>
    <name evidence="10" type="ORF">Nepgr_018419</name>
</gene>
<evidence type="ECO:0000256" key="3">
    <source>
        <dbReference type="ARBA" id="ARBA00022448"/>
    </source>
</evidence>
<evidence type="ECO:0000256" key="9">
    <source>
        <dbReference type="ARBA" id="ARBA00023136"/>
    </source>
</evidence>
<dbReference type="GO" id="GO:0016020">
    <property type="term" value="C:membrane"/>
    <property type="evidence" value="ECO:0007669"/>
    <property type="project" value="InterPro"/>
</dbReference>